<dbReference type="OrthoDB" id="3907302at2759"/>
<dbReference type="AlphaFoldDB" id="A0A443QMS7"/>
<dbReference type="FunFam" id="3.40.630.10:FF:000029">
    <property type="entry name" value="Glutaminyl-peptide cyclotransferase"/>
    <property type="match status" value="1"/>
</dbReference>
<evidence type="ECO:0000256" key="10">
    <source>
        <dbReference type="ARBA" id="ARBA00023157"/>
    </source>
</evidence>
<protein>
    <recommendedName>
        <fullName evidence="5">Glutaminyl-peptide cyclotransferase</fullName>
        <ecNumber evidence="4">2.3.2.5</ecNumber>
    </recommendedName>
</protein>
<name>A0A443QMS7_9ACAR</name>
<evidence type="ECO:0000313" key="14">
    <source>
        <dbReference type="Proteomes" id="UP000285301"/>
    </source>
</evidence>
<dbReference type="Gene3D" id="3.40.630.10">
    <property type="entry name" value="Zn peptidases"/>
    <property type="match status" value="1"/>
</dbReference>
<keyword evidence="8" id="KW-0479">Metal-binding</keyword>
<evidence type="ECO:0000256" key="1">
    <source>
        <dbReference type="ARBA" id="ARBA00000001"/>
    </source>
</evidence>
<evidence type="ECO:0000256" key="2">
    <source>
        <dbReference type="ARBA" id="ARBA00004613"/>
    </source>
</evidence>
<evidence type="ECO:0000256" key="5">
    <source>
        <dbReference type="ARBA" id="ARBA00016861"/>
    </source>
</evidence>
<evidence type="ECO:0000256" key="6">
    <source>
        <dbReference type="ARBA" id="ARBA00022525"/>
    </source>
</evidence>
<reference evidence="13 14" key="1">
    <citation type="journal article" date="2018" name="Gigascience">
        <title>Genomes of trombidid mites reveal novel predicted allergens and laterally-transferred genes associated with secondary metabolism.</title>
        <authorList>
            <person name="Dong X."/>
            <person name="Chaisiri K."/>
            <person name="Xia D."/>
            <person name="Armstrong S.D."/>
            <person name="Fang Y."/>
            <person name="Donnelly M.J."/>
            <person name="Kadowaki T."/>
            <person name="McGarry J.W."/>
            <person name="Darby A.C."/>
            <person name="Makepeace B.L."/>
        </authorList>
    </citation>
    <scope>NUCLEOTIDE SEQUENCE [LARGE SCALE GENOMIC DNA]</scope>
    <source>
        <strain evidence="13">UoL-WK</strain>
    </source>
</reference>
<keyword evidence="7 13" id="KW-0808">Transferase</keyword>
<keyword evidence="6" id="KW-0964">Secreted</keyword>
<sequence length="370" mass="43126">WHRKPKKLQEDEFTSLAEITSRDQDDFNVTLDELLRVRVPDTRAHNEVKQYIIGTMESLGWSVETDKFQSYTPHGRKRFTNIIATHNPDACKRLVFACHYDSKWTPSQEFVGAIDSAVPCAMLLNLVKSLDNKLQKQKTRDDITLQLIFFDGEEAFEDWTETDSLYGSRHLASKWNKLKFPRTENDKKCVGNYVSELDRIELFVLLDLLGSPNPAFYSYFQETNSLHQRLRRIETKLNDLKLLESHPPQHRTAYFRDVQKFSYIEDDHVPFVKKDVPVLHIIPNPFPYVWHTDNDNKRNLHYGTINNLMKIFKIFMVQYLHLTPIDVDCVEDVNGAVEVKVAVDVEHVGDVDEDASFCQKSCKVLIFVNN</sequence>
<keyword evidence="14" id="KW-1185">Reference proteome</keyword>
<dbReference type="GO" id="GO:0008270">
    <property type="term" value="F:zinc ion binding"/>
    <property type="evidence" value="ECO:0007669"/>
    <property type="project" value="TreeGrafter"/>
</dbReference>
<evidence type="ECO:0000256" key="8">
    <source>
        <dbReference type="ARBA" id="ARBA00022723"/>
    </source>
</evidence>
<keyword evidence="10" id="KW-1015">Disulfide bond</keyword>
<proteinExistence type="inferred from homology"/>
<comment type="caution">
    <text evidence="13">The sequence shown here is derived from an EMBL/GenBank/DDBJ whole genome shotgun (WGS) entry which is preliminary data.</text>
</comment>
<dbReference type="InterPro" id="IPR040234">
    <property type="entry name" value="QC/QCL"/>
</dbReference>
<dbReference type="PANTHER" id="PTHR12283:SF6">
    <property type="entry name" value="GLUTAMINYL-PEPTIDE CYCLOTRANSFERASE-RELATED"/>
    <property type="match status" value="1"/>
</dbReference>
<evidence type="ECO:0000313" key="13">
    <source>
        <dbReference type="EMBL" id="RWS04322.1"/>
    </source>
</evidence>
<comment type="catalytic activity">
    <reaction evidence="1">
        <text>N-terminal L-glutaminyl-[peptide] = N-terminal 5-oxo-L-prolyl-[peptide] + NH4(+)</text>
        <dbReference type="Rhea" id="RHEA:23652"/>
        <dbReference type="Rhea" id="RHEA-COMP:11736"/>
        <dbReference type="Rhea" id="RHEA-COMP:11846"/>
        <dbReference type="ChEBI" id="CHEBI:28938"/>
        <dbReference type="ChEBI" id="CHEBI:64722"/>
        <dbReference type="ChEBI" id="CHEBI:87215"/>
        <dbReference type="EC" id="2.3.2.5"/>
    </reaction>
</comment>
<dbReference type="GO" id="GO:0005576">
    <property type="term" value="C:extracellular region"/>
    <property type="evidence" value="ECO:0007669"/>
    <property type="project" value="UniProtKB-SubCell"/>
</dbReference>
<keyword evidence="11" id="KW-0012">Acyltransferase</keyword>
<dbReference type="STRING" id="1965070.A0A443QMS7"/>
<evidence type="ECO:0000256" key="4">
    <source>
        <dbReference type="ARBA" id="ARBA00012012"/>
    </source>
</evidence>
<feature type="non-terminal residue" evidence="13">
    <location>
        <position position="1"/>
    </location>
</feature>
<gene>
    <name evidence="13" type="ORF">B4U79_03782</name>
</gene>
<dbReference type="InterPro" id="IPR037457">
    <property type="entry name" value="M28_QC"/>
</dbReference>
<evidence type="ECO:0000256" key="7">
    <source>
        <dbReference type="ARBA" id="ARBA00022679"/>
    </source>
</evidence>
<comment type="subcellular location">
    <subcellularLocation>
        <location evidence="2">Secreted</location>
    </subcellularLocation>
</comment>
<dbReference type="EMBL" id="NCKU01005641">
    <property type="protein sequence ID" value="RWS04322.1"/>
    <property type="molecule type" value="Genomic_DNA"/>
</dbReference>
<dbReference type="SUPFAM" id="SSF53187">
    <property type="entry name" value="Zn-dependent exopeptidases"/>
    <property type="match status" value="1"/>
</dbReference>
<evidence type="ECO:0000256" key="9">
    <source>
        <dbReference type="ARBA" id="ARBA00022833"/>
    </source>
</evidence>
<dbReference type="CDD" id="cd03880">
    <property type="entry name" value="M28_QC_like"/>
    <property type="match status" value="1"/>
</dbReference>
<comment type="similarity">
    <text evidence="3">Belongs to the glutaminyl-peptide cyclotransferase family.</text>
</comment>
<dbReference type="GO" id="GO:0016603">
    <property type="term" value="F:glutaminyl-peptide cyclotransferase activity"/>
    <property type="evidence" value="ECO:0007669"/>
    <property type="project" value="UniProtKB-EC"/>
</dbReference>
<dbReference type="InterPro" id="IPR007484">
    <property type="entry name" value="Peptidase_M28"/>
</dbReference>
<accession>A0A443QMS7</accession>
<evidence type="ECO:0000256" key="3">
    <source>
        <dbReference type="ARBA" id="ARBA00006014"/>
    </source>
</evidence>
<evidence type="ECO:0000256" key="11">
    <source>
        <dbReference type="ARBA" id="ARBA00023315"/>
    </source>
</evidence>
<organism evidence="13 14">
    <name type="scientific">Dinothrombium tinctorium</name>
    <dbReference type="NCBI Taxonomy" id="1965070"/>
    <lineage>
        <taxon>Eukaryota</taxon>
        <taxon>Metazoa</taxon>
        <taxon>Ecdysozoa</taxon>
        <taxon>Arthropoda</taxon>
        <taxon>Chelicerata</taxon>
        <taxon>Arachnida</taxon>
        <taxon>Acari</taxon>
        <taxon>Acariformes</taxon>
        <taxon>Trombidiformes</taxon>
        <taxon>Prostigmata</taxon>
        <taxon>Anystina</taxon>
        <taxon>Parasitengona</taxon>
        <taxon>Trombidioidea</taxon>
        <taxon>Trombidiidae</taxon>
        <taxon>Dinothrombium</taxon>
    </lineage>
</organism>
<dbReference type="PANTHER" id="PTHR12283">
    <property type="entry name" value="GLUTAMINYL-PEPTIDE CYCLOTRANSFERASE"/>
    <property type="match status" value="1"/>
</dbReference>
<keyword evidence="9" id="KW-0862">Zinc</keyword>
<feature type="domain" description="Peptidase M28" evidence="12">
    <location>
        <begin position="81"/>
        <end position="312"/>
    </location>
</feature>
<dbReference type="EC" id="2.3.2.5" evidence="4"/>
<evidence type="ECO:0000259" key="12">
    <source>
        <dbReference type="Pfam" id="PF04389"/>
    </source>
</evidence>
<dbReference type="Pfam" id="PF04389">
    <property type="entry name" value="Peptidase_M28"/>
    <property type="match status" value="1"/>
</dbReference>
<dbReference type="Proteomes" id="UP000285301">
    <property type="component" value="Unassembled WGS sequence"/>
</dbReference>